<dbReference type="Proteomes" id="UP000507470">
    <property type="component" value="Unassembled WGS sequence"/>
</dbReference>
<proteinExistence type="predicted"/>
<sequence length="536" mass="60465">MGHVRRRTTGITNLYHINIEVNVEVSTGWASAPVTCAVGYNFELIIDGCLLELKNILFLIDQKDQREFDTYEHGATLKSEHFNKDRINVNCIQHLTKELALETLDTVGNVVHIIVPDELKMNSTKTRLKLEKSSGDPFNSHCECPAGRGPHGSCKHVAAVLIMISDFITTGNVNTGRSCTDTLMMFTKPKSSYSGKSIVPCTSMFTRLRGDEGHGRPTSGCRYTIQMEIIHSNDDDENEADRISGKYAIDTQPDKNTVIPLDVETAKVKITLQLAEQKFGISRRQMIGRAGTVCRQLNLKNNFKNGVQEFEWLEGLRRRHPRMVSRKTEKLSTVRFRILNTLKVGRYFVDLHTQLTTNKLSLTEVWNIDETGLSLEHRSSNTTDESSVHSLPCPPITISTLRGRTDPIWYDGRSLSPEPIECRASKSLLDSRPHPRCDELVITDSPFPPIVWMSRQKRKDNDNIMEKLDVKHKDQQVILSLLRKLNVSNTSCGGAENQAQEKSAVVDFNEIESEDNTCYSTQVWENSILYLLGGSI</sequence>
<dbReference type="InterPro" id="IPR007527">
    <property type="entry name" value="Znf_SWIM"/>
</dbReference>
<gene>
    <name evidence="3" type="ORF">MCOR_23355</name>
</gene>
<evidence type="ECO:0000256" key="1">
    <source>
        <dbReference type="PROSITE-ProRule" id="PRU00325"/>
    </source>
</evidence>
<dbReference type="PROSITE" id="PS50966">
    <property type="entry name" value="ZF_SWIM"/>
    <property type="match status" value="1"/>
</dbReference>
<evidence type="ECO:0000313" key="3">
    <source>
        <dbReference type="EMBL" id="CAC5388070.1"/>
    </source>
</evidence>
<keyword evidence="1" id="KW-0862">Zinc</keyword>
<dbReference type="AlphaFoldDB" id="A0A6J8BYS0"/>
<keyword evidence="4" id="KW-1185">Reference proteome</keyword>
<keyword evidence="1" id="KW-0479">Metal-binding</keyword>
<reference evidence="3 4" key="1">
    <citation type="submission" date="2020-06" db="EMBL/GenBank/DDBJ databases">
        <authorList>
            <person name="Li R."/>
            <person name="Bekaert M."/>
        </authorList>
    </citation>
    <scope>NUCLEOTIDE SEQUENCE [LARGE SCALE GENOMIC DNA]</scope>
    <source>
        <strain evidence="4">wild</strain>
    </source>
</reference>
<evidence type="ECO:0000259" key="2">
    <source>
        <dbReference type="PROSITE" id="PS50966"/>
    </source>
</evidence>
<dbReference type="GO" id="GO:0008270">
    <property type="term" value="F:zinc ion binding"/>
    <property type="evidence" value="ECO:0007669"/>
    <property type="project" value="UniProtKB-KW"/>
</dbReference>
<evidence type="ECO:0000313" key="4">
    <source>
        <dbReference type="Proteomes" id="UP000507470"/>
    </source>
</evidence>
<keyword evidence="1" id="KW-0863">Zinc-finger</keyword>
<dbReference type="EMBL" id="CACVKT020004125">
    <property type="protein sequence ID" value="CAC5388070.1"/>
    <property type="molecule type" value="Genomic_DNA"/>
</dbReference>
<name>A0A6J8BYS0_MYTCO</name>
<protein>
    <recommendedName>
        <fullName evidence="2">SWIM-type domain-containing protein</fullName>
    </recommendedName>
</protein>
<accession>A0A6J8BYS0</accession>
<feature type="domain" description="SWIM-type" evidence="2">
    <location>
        <begin position="126"/>
        <end position="165"/>
    </location>
</feature>
<organism evidence="3 4">
    <name type="scientific">Mytilus coruscus</name>
    <name type="common">Sea mussel</name>
    <dbReference type="NCBI Taxonomy" id="42192"/>
    <lineage>
        <taxon>Eukaryota</taxon>
        <taxon>Metazoa</taxon>
        <taxon>Spiralia</taxon>
        <taxon>Lophotrochozoa</taxon>
        <taxon>Mollusca</taxon>
        <taxon>Bivalvia</taxon>
        <taxon>Autobranchia</taxon>
        <taxon>Pteriomorphia</taxon>
        <taxon>Mytilida</taxon>
        <taxon>Mytiloidea</taxon>
        <taxon>Mytilidae</taxon>
        <taxon>Mytilinae</taxon>
        <taxon>Mytilus</taxon>
    </lineage>
</organism>